<dbReference type="RefSeq" id="WP_248411477.1">
    <property type="nucleotide sequence ID" value="NZ_JALPQF010000001.1"/>
</dbReference>
<comment type="caution">
    <text evidence="2">The sequence shown here is derived from an EMBL/GenBank/DDBJ whole genome shotgun (WGS) entry which is preliminary data.</text>
</comment>
<sequence>MNKNTLIALTFFLVLVVLFWMMPDTKIEIIGDFFQKIIKPIGIPLSITLGIRFGILKYKELGNKDEP</sequence>
<name>A0ABT0H3T2_9FLAO</name>
<keyword evidence="1" id="KW-1133">Transmembrane helix</keyword>
<evidence type="ECO:0000313" key="3">
    <source>
        <dbReference type="Proteomes" id="UP001203687"/>
    </source>
</evidence>
<feature type="transmembrane region" description="Helical" evidence="1">
    <location>
        <begin position="6"/>
        <end position="22"/>
    </location>
</feature>
<dbReference type="Proteomes" id="UP001203687">
    <property type="component" value="Unassembled WGS sequence"/>
</dbReference>
<reference evidence="2" key="1">
    <citation type="submission" date="2022-04" db="EMBL/GenBank/DDBJ databases">
        <authorList>
            <person name="Ren T."/>
        </authorList>
    </citation>
    <scope>NUCLEOTIDE SEQUENCE</scope>
    <source>
        <strain evidence="2">F63249</strain>
    </source>
</reference>
<protein>
    <submittedName>
        <fullName evidence="2">Uncharacterized protein</fullName>
    </submittedName>
</protein>
<evidence type="ECO:0000313" key="2">
    <source>
        <dbReference type="EMBL" id="MCK8479041.1"/>
    </source>
</evidence>
<keyword evidence="1" id="KW-0472">Membrane</keyword>
<keyword evidence="3" id="KW-1185">Reference proteome</keyword>
<dbReference type="EMBL" id="JALPQF010000001">
    <property type="protein sequence ID" value="MCK8479041.1"/>
    <property type="molecule type" value="Genomic_DNA"/>
</dbReference>
<proteinExistence type="predicted"/>
<gene>
    <name evidence="2" type="ORF">MUY34_00335</name>
</gene>
<accession>A0ABT0H3T2</accession>
<keyword evidence="1" id="KW-0812">Transmembrane</keyword>
<evidence type="ECO:0000256" key="1">
    <source>
        <dbReference type="SAM" id="Phobius"/>
    </source>
</evidence>
<organism evidence="2 3">
    <name type="scientific">Psychroserpens algicola</name>
    <dbReference type="NCBI Taxonomy" id="1719034"/>
    <lineage>
        <taxon>Bacteria</taxon>
        <taxon>Pseudomonadati</taxon>
        <taxon>Bacteroidota</taxon>
        <taxon>Flavobacteriia</taxon>
        <taxon>Flavobacteriales</taxon>
        <taxon>Flavobacteriaceae</taxon>
        <taxon>Psychroserpens</taxon>
    </lineage>
</organism>